<accession>A0ACC7VLW4</accession>
<reference evidence="1" key="1">
    <citation type="submission" date="2019-11" db="EMBL/GenBank/DDBJ databases">
        <title>Genome sequences of 17 halophilic strains isolated from different environments.</title>
        <authorList>
            <person name="Furrow R.E."/>
        </authorList>
    </citation>
    <scope>NUCLEOTIDE SEQUENCE</scope>
    <source>
        <strain evidence="1">22510_22_Filter</strain>
    </source>
</reference>
<organism evidence="1 2">
    <name type="scientific">Pontibacillus yanchengensis</name>
    <dbReference type="NCBI Taxonomy" id="462910"/>
    <lineage>
        <taxon>Bacteria</taxon>
        <taxon>Bacillati</taxon>
        <taxon>Bacillota</taxon>
        <taxon>Bacilli</taxon>
        <taxon>Bacillales</taxon>
        <taxon>Bacillaceae</taxon>
        <taxon>Pontibacillus</taxon>
    </lineage>
</organism>
<keyword evidence="2" id="KW-1185">Reference proteome</keyword>
<comment type="caution">
    <text evidence="1">The sequence shown here is derived from an EMBL/GenBank/DDBJ whole genome shotgun (WGS) entry which is preliminary data.</text>
</comment>
<proteinExistence type="predicted"/>
<evidence type="ECO:0000313" key="2">
    <source>
        <dbReference type="Proteomes" id="UP000466692"/>
    </source>
</evidence>
<sequence>MKDATIISKQRYPSPHPRLTVSLVTYWSDGLQVKGFMVEPNDGEQYPGFLYLRGGIKNVGKVRIGRIIQFASYGFVVFAPCYRGNMGGEGSEDFALRDRLDGHNGARLLFNHPQVNGEVNVFGFSRGGVMALWTALEVPNIHKVVCWGGVSDIELTYWEREDLRRMLKRVVGGTPNKYPERYEQRTPLSKMDEIESPVLLIHGAHDQNVSVEHSEKLEDVLQRQGKPVTSWIFHNLDHYFPPAINRRTVKQLAEWLKE</sequence>
<evidence type="ECO:0000313" key="1">
    <source>
        <dbReference type="EMBL" id="MYL55732.1"/>
    </source>
</evidence>
<dbReference type="Proteomes" id="UP000466692">
    <property type="component" value="Unassembled WGS sequence"/>
</dbReference>
<gene>
    <name evidence="1" type="ORF">GLW08_20735</name>
</gene>
<dbReference type="EMBL" id="WMEU01000013">
    <property type="protein sequence ID" value="MYL55732.1"/>
    <property type="molecule type" value="Genomic_DNA"/>
</dbReference>
<protein>
    <submittedName>
        <fullName evidence="1">Prolyl oligopeptidase family serine peptidase</fullName>
    </submittedName>
</protein>
<name>A0ACC7VLW4_9BACI</name>